<comment type="caution">
    <text evidence="1">The sequence shown here is derived from an EMBL/GenBank/DDBJ whole genome shotgun (WGS) entry which is preliminary data.</text>
</comment>
<protein>
    <submittedName>
        <fullName evidence="1">Uncharacterized protein</fullName>
    </submittedName>
</protein>
<gene>
    <name evidence="1" type="ORF">AVEN_266262_1</name>
</gene>
<dbReference type="EMBL" id="BGPR01001210">
    <property type="protein sequence ID" value="GBM48312.1"/>
    <property type="molecule type" value="Genomic_DNA"/>
</dbReference>
<accession>A0A4Y2G3A7</accession>
<sequence>MGTCPTFSILVTPFTLAMPKCITFGKQKQDVVFFPRYSHLLHQYGYLLRCREKKDALCTERSAHFRPLPINRLVRNLIQPYYFDIKATYQIFIYLAYRVFELSCSFTAEVPNLWYAYPWGYAKVILVMARNTKRKHILEFDFLKLV</sequence>
<organism evidence="1 2">
    <name type="scientific">Araneus ventricosus</name>
    <name type="common">Orbweaver spider</name>
    <name type="synonym">Epeira ventricosa</name>
    <dbReference type="NCBI Taxonomy" id="182803"/>
    <lineage>
        <taxon>Eukaryota</taxon>
        <taxon>Metazoa</taxon>
        <taxon>Ecdysozoa</taxon>
        <taxon>Arthropoda</taxon>
        <taxon>Chelicerata</taxon>
        <taxon>Arachnida</taxon>
        <taxon>Araneae</taxon>
        <taxon>Araneomorphae</taxon>
        <taxon>Entelegynae</taxon>
        <taxon>Araneoidea</taxon>
        <taxon>Araneidae</taxon>
        <taxon>Araneus</taxon>
    </lineage>
</organism>
<name>A0A4Y2G3A7_ARAVE</name>
<dbReference type="AlphaFoldDB" id="A0A4Y2G3A7"/>
<proteinExistence type="predicted"/>
<reference evidence="1 2" key="1">
    <citation type="journal article" date="2019" name="Sci. Rep.">
        <title>Orb-weaving spider Araneus ventricosus genome elucidates the spidroin gene catalogue.</title>
        <authorList>
            <person name="Kono N."/>
            <person name="Nakamura H."/>
            <person name="Ohtoshi R."/>
            <person name="Moran D.A.P."/>
            <person name="Shinohara A."/>
            <person name="Yoshida Y."/>
            <person name="Fujiwara M."/>
            <person name="Mori M."/>
            <person name="Tomita M."/>
            <person name="Arakawa K."/>
        </authorList>
    </citation>
    <scope>NUCLEOTIDE SEQUENCE [LARGE SCALE GENOMIC DNA]</scope>
</reference>
<dbReference type="Proteomes" id="UP000499080">
    <property type="component" value="Unassembled WGS sequence"/>
</dbReference>
<evidence type="ECO:0000313" key="1">
    <source>
        <dbReference type="EMBL" id="GBM48312.1"/>
    </source>
</evidence>
<evidence type="ECO:0000313" key="2">
    <source>
        <dbReference type="Proteomes" id="UP000499080"/>
    </source>
</evidence>
<keyword evidence="2" id="KW-1185">Reference proteome</keyword>